<feature type="chain" id="PRO_5003930084" evidence="5">
    <location>
        <begin position="29"/>
        <end position="581"/>
    </location>
</feature>
<evidence type="ECO:0000313" key="7">
    <source>
        <dbReference type="EMBL" id="EKV27616.1"/>
    </source>
</evidence>
<dbReference type="eggNOG" id="COG2010">
    <property type="taxonomic scope" value="Bacteria"/>
</dbReference>
<dbReference type="Gene3D" id="1.10.760.10">
    <property type="entry name" value="Cytochrome c-like domain"/>
    <property type="match status" value="1"/>
</dbReference>
<dbReference type="Pfam" id="PF13442">
    <property type="entry name" value="Cytochrome_CBB3"/>
    <property type="match status" value="1"/>
</dbReference>
<evidence type="ECO:0000256" key="5">
    <source>
        <dbReference type="SAM" id="SignalP"/>
    </source>
</evidence>
<organism evidence="7 8">
    <name type="scientific">Caenispirillum salinarum AK4</name>
    <dbReference type="NCBI Taxonomy" id="1238182"/>
    <lineage>
        <taxon>Bacteria</taxon>
        <taxon>Pseudomonadati</taxon>
        <taxon>Pseudomonadota</taxon>
        <taxon>Alphaproteobacteria</taxon>
        <taxon>Rhodospirillales</taxon>
        <taxon>Novispirillaceae</taxon>
        <taxon>Caenispirillum</taxon>
    </lineage>
</organism>
<protein>
    <submittedName>
        <fullName evidence="7">Cytochrome cd1 nitrite reductase</fullName>
    </submittedName>
</protein>
<dbReference type="RefSeq" id="WP_009542118.1">
    <property type="nucleotide sequence ID" value="NZ_ANHY01000019.1"/>
</dbReference>
<evidence type="ECO:0000256" key="2">
    <source>
        <dbReference type="ARBA" id="ARBA00022723"/>
    </source>
</evidence>
<keyword evidence="2 4" id="KW-0479">Metal-binding</keyword>
<dbReference type="OrthoDB" id="5290932at2"/>
<comment type="caution">
    <text evidence="7">The sequence shown here is derived from an EMBL/GenBank/DDBJ whole genome shotgun (WGS) entry which is preliminary data.</text>
</comment>
<keyword evidence="8" id="KW-1185">Reference proteome</keyword>
<dbReference type="PATRIC" id="fig|1238182.3.peg.3676"/>
<accession>K9HG77</accession>
<dbReference type="CDD" id="cd20779">
    <property type="entry name" value="8prop_hemeD1_NirS"/>
    <property type="match status" value="1"/>
</dbReference>
<evidence type="ECO:0000259" key="6">
    <source>
        <dbReference type="PROSITE" id="PS51007"/>
    </source>
</evidence>
<dbReference type="InterPro" id="IPR036909">
    <property type="entry name" value="Cyt_c-like_dom_sf"/>
</dbReference>
<proteinExistence type="predicted"/>
<dbReference type="GO" id="GO:0020037">
    <property type="term" value="F:heme binding"/>
    <property type="evidence" value="ECO:0007669"/>
    <property type="project" value="InterPro"/>
</dbReference>
<name>K9HG77_9PROT</name>
<dbReference type="GO" id="GO:0046872">
    <property type="term" value="F:metal ion binding"/>
    <property type="evidence" value="ECO:0007669"/>
    <property type="project" value="UniProtKB-KW"/>
</dbReference>
<dbReference type="SUPFAM" id="SSF46626">
    <property type="entry name" value="Cytochrome c"/>
    <property type="match status" value="1"/>
</dbReference>
<dbReference type="InterPro" id="IPR003143">
    <property type="entry name" value="Cyt_cd1_C_sf"/>
</dbReference>
<dbReference type="Proteomes" id="UP000009881">
    <property type="component" value="Unassembled WGS sequence"/>
</dbReference>
<feature type="signal peptide" evidence="5">
    <location>
        <begin position="1"/>
        <end position="28"/>
    </location>
</feature>
<dbReference type="InterPro" id="IPR009056">
    <property type="entry name" value="Cyt_c-like_dom"/>
</dbReference>
<dbReference type="InterPro" id="IPR011048">
    <property type="entry name" value="Haem_d1_sf"/>
</dbReference>
<evidence type="ECO:0000256" key="4">
    <source>
        <dbReference type="PROSITE-ProRule" id="PRU00433"/>
    </source>
</evidence>
<reference evidence="7 8" key="1">
    <citation type="journal article" date="2013" name="Genome Announc.">
        <title>Draft Genome Sequence of an Alphaproteobacterium, Caenispirillum salinarum AK4(T), Isolated from a Solar Saltern.</title>
        <authorList>
            <person name="Khatri I."/>
            <person name="Singh A."/>
            <person name="Korpole S."/>
            <person name="Pinnaka A.K."/>
            <person name="Subramanian S."/>
        </authorList>
    </citation>
    <scope>NUCLEOTIDE SEQUENCE [LARGE SCALE GENOMIC DNA]</scope>
    <source>
        <strain evidence="7 8">AK4</strain>
    </source>
</reference>
<sequence length="581" mass="64581">MSYPTMTRILSGSVAAVALMALSSGAWAAEKQEHVPDRAKEGGTTQQYEPQMENIPTEPEQPQLEVTELSPEEFATGKKIFFERCAGCHGVLRKGATGPNLETERTHELGFEHLQAFITYGSPAGMPNWGTSGELTQEEVDLMANYLLHEPPAPPEWGMDKMKETWEVFVEPENRVTEPKNDLPLDNLFSVTLRDAGEIALINGNTHEIEKIIPTGYAVHISRMSASGRYVFVIGRDARIDMIDLWPEEPTKVATLKIGMEARSVETSKMKGWEDKLAIAGAYWPPQYVIMDGQTLEPKKIVSTRGMLYDEQTFHPEPRVASILSSHYNPEFIVNVKETGKVLLVDYTNLDALKTTEIDAERFLHDGGLDSSGRYFLVAANARDKVAIIDTKERKLVNIVETGIKPHPGRGANFVHPEFGPVWATSHLGDPTIAMIGTDPEGHPDKAFKVVDVIDGQGGGSLFIKTHPESSNLWVDTPLNSMEEMYQSVAVFDINNLDAGFEVLPIAEWADVGEGPKRVVQPEYNKAGDEVWFSVWNGKEQKSAIVVVDDKTRTLKKVIKDPRLITPTGKFNTYNTQNDVY</sequence>
<evidence type="ECO:0000256" key="1">
    <source>
        <dbReference type="ARBA" id="ARBA00022617"/>
    </source>
</evidence>
<evidence type="ECO:0000256" key="3">
    <source>
        <dbReference type="ARBA" id="ARBA00023004"/>
    </source>
</evidence>
<keyword evidence="1 4" id="KW-0349">Heme</keyword>
<evidence type="ECO:0000313" key="8">
    <source>
        <dbReference type="Proteomes" id="UP000009881"/>
    </source>
</evidence>
<dbReference type="PROSITE" id="PS51007">
    <property type="entry name" value="CYTC"/>
    <property type="match status" value="1"/>
</dbReference>
<dbReference type="GO" id="GO:0009055">
    <property type="term" value="F:electron transfer activity"/>
    <property type="evidence" value="ECO:0007669"/>
    <property type="project" value="InterPro"/>
</dbReference>
<keyword evidence="5" id="KW-0732">Signal</keyword>
<dbReference type="Pfam" id="PF02239">
    <property type="entry name" value="Cytochrom_D1"/>
    <property type="match status" value="1"/>
</dbReference>
<keyword evidence="3 4" id="KW-0408">Iron</keyword>
<dbReference type="EMBL" id="ANHY01000019">
    <property type="protein sequence ID" value="EKV27616.1"/>
    <property type="molecule type" value="Genomic_DNA"/>
</dbReference>
<dbReference type="Gene3D" id="2.140.10.20">
    <property type="entry name" value="C-terminal (heme d1) domain of cytochrome cd1-nitrite reductase"/>
    <property type="match status" value="1"/>
</dbReference>
<feature type="domain" description="Cytochrome c" evidence="6">
    <location>
        <begin position="72"/>
        <end position="151"/>
    </location>
</feature>
<dbReference type="AlphaFoldDB" id="K9HG77"/>
<gene>
    <name evidence="7" type="ORF">C882_1462</name>
</gene>
<dbReference type="SUPFAM" id="SSF51004">
    <property type="entry name" value="C-terminal (heme d1) domain of cytochrome cd1-nitrite reductase"/>
    <property type="match status" value="1"/>
</dbReference>
<dbReference type="FunFam" id="2.140.10.20:FF:000001">
    <property type="entry name" value="Nitrite reductase NirS"/>
    <property type="match status" value="1"/>
</dbReference>
<dbReference type="STRING" id="1238182.C882_1462"/>